<dbReference type="InterPro" id="IPR001387">
    <property type="entry name" value="Cro/C1-type_HTH"/>
</dbReference>
<dbReference type="Pfam" id="PF01381">
    <property type="entry name" value="HTH_3"/>
    <property type="match status" value="1"/>
</dbReference>
<dbReference type="Gene3D" id="1.10.260.40">
    <property type="entry name" value="lambda repressor-like DNA-binding domains"/>
    <property type="match status" value="1"/>
</dbReference>
<dbReference type="InterPro" id="IPR010982">
    <property type="entry name" value="Lambda_DNA-bd_dom_sf"/>
</dbReference>
<dbReference type="RefSeq" id="WP_124875398.1">
    <property type="nucleotide sequence ID" value="NZ_RQJO01000008.1"/>
</dbReference>
<dbReference type="CDD" id="cd00093">
    <property type="entry name" value="HTH_XRE"/>
    <property type="match status" value="1"/>
</dbReference>
<name>A0A3P1BUJ2_9BACT</name>
<accession>A0A3P1BUJ2</accession>
<organism evidence="2 3">
    <name type="scientific">Larkinella rosea</name>
    <dbReference type="NCBI Taxonomy" id="2025312"/>
    <lineage>
        <taxon>Bacteria</taxon>
        <taxon>Pseudomonadati</taxon>
        <taxon>Bacteroidota</taxon>
        <taxon>Cytophagia</taxon>
        <taxon>Cytophagales</taxon>
        <taxon>Spirosomataceae</taxon>
        <taxon>Larkinella</taxon>
    </lineage>
</organism>
<dbReference type="Proteomes" id="UP000271925">
    <property type="component" value="Unassembled WGS sequence"/>
</dbReference>
<feature type="domain" description="HTH cro/C1-type" evidence="1">
    <location>
        <begin position="9"/>
        <end position="63"/>
    </location>
</feature>
<evidence type="ECO:0000313" key="3">
    <source>
        <dbReference type="Proteomes" id="UP000271925"/>
    </source>
</evidence>
<dbReference type="SMART" id="SM00530">
    <property type="entry name" value="HTH_XRE"/>
    <property type="match status" value="1"/>
</dbReference>
<dbReference type="SUPFAM" id="SSF47413">
    <property type="entry name" value="lambda repressor-like DNA-binding domains"/>
    <property type="match status" value="1"/>
</dbReference>
<keyword evidence="3" id="KW-1185">Reference proteome</keyword>
<dbReference type="PROSITE" id="PS50943">
    <property type="entry name" value="HTH_CROC1"/>
    <property type="match status" value="1"/>
</dbReference>
<gene>
    <name evidence="2" type="ORF">EHT25_13760</name>
</gene>
<evidence type="ECO:0000259" key="1">
    <source>
        <dbReference type="PROSITE" id="PS50943"/>
    </source>
</evidence>
<protein>
    <submittedName>
        <fullName evidence="2">XRE family transcriptional regulator</fullName>
    </submittedName>
</protein>
<dbReference type="AlphaFoldDB" id="A0A3P1BUJ2"/>
<comment type="caution">
    <text evidence="2">The sequence shown here is derived from an EMBL/GenBank/DDBJ whole genome shotgun (WGS) entry which is preliminary data.</text>
</comment>
<dbReference type="OrthoDB" id="959646at2"/>
<reference evidence="2 3" key="1">
    <citation type="submission" date="2018-11" db="EMBL/GenBank/DDBJ databases">
        <authorList>
            <person name="Zhou Z."/>
            <person name="Wang G."/>
        </authorList>
    </citation>
    <scope>NUCLEOTIDE SEQUENCE [LARGE SCALE GENOMIC DNA]</scope>
    <source>
        <strain evidence="2 3">KCTC52004</strain>
    </source>
</reference>
<sequence>MKTDLTDKMLRLRHLFGYSQDYLAVQLDITQSAYSQMECGKIELSLKKMQKLADIYGIEKGDFLTKQTAQLTELAVTSQQFKRRFGVT</sequence>
<proteinExistence type="predicted"/>
<evidence type="ECO:0000313" key="2">
    <source>
        <dbReference type="EMBL" id="RRB04556.1"/>
    </source>
</evidence>
<dbReference type="GO" id="GO:0003677">
    <property type="term" value="F:DNA binding"/>
    <property type="evidence" value="ECO:0007669"/>
    <property type="project" value="InterPro"/>
</dbReference>
<dbReference type="EMBL" id="RQJO01000008">
    <property type="protein sequence ID" value="RRB04556.1"/>
    <property type="molecule type" value="Genomic_DNA"/>
</dbReference>